<evidence type="ECO:0000313" key="2">
    <source>
        <dbReference type="EMBL" id="TQM29875.1"/>
    </source>
</evidence>
<organism evidence="2 3">
    <name type="scientific">Nocardia bhagyanarayanae</name>
    <dbReference type="NCBI Taxonomy" id="1215925"/>
    <lineage>
        <taxon>Bacteria</taxon>
        <taxon>Bacillati</taxon>
        <taxon>Actinomycetota</taxon>
        <taxon>Actinomycetes</taxon>
        <taxon>Mycobacteriales</taxon>
        <taxon>Nocardiaceae</taxon>
        <taxon>Nocardia</taxon>
    </lineage>
</organism>
<reference evidence="2 3" key="1">
    <citation type="submission" date="2019-06" db="EMBL/GenBank/DDBJ databases">
        <title>Sequencing the genomes of 1000 actinobacteria strains.</title>
        <authorList>
            <person name="Klenk H.-P."/>
        </authorList>
    </citation>
    <scope>NUCLEOTIDE SEQUENCE [LARGE SCALE GENOMIC DNA]</scope>
    <source>
        <strain evidence="2 3">DSM 103495</strain>
    </source>
</reference>
<feature type="transmembrane region" description="Helical" evidence="1">
    <location>
        <begin position="50"/>
        <end position="79"/>
    </location>
</feature>
<dbReference type="Proteomes" id="UP000316331">
    <property type="component" value="Unassembled WGS sequence"/>
</dbReference>
<protein>
    <submittedName>
        <fullName evidence="2">Uncharacterized protein</fullName>
    </submittedName>
</protein>
<keyword evidence="1" id="KW-0472">Membrane</keyword>
<evidence type="ECO:0000313" key="3">
    <source>
        <dbReference type="Proteomes" id="UP000316331"/>
    </source>
</evidence>
<dbReference type="OrthoDB" id="4565754at2"/>
<dbReference type="EMBL" id="VFPG01000001">
    <property type="protein sequence ID" value="TQM29875.1"/>
    <property type="molecule type" value="Genomic_DNA"/>
</dbReference>
<dbReference type="RefSeq" id="WP_141808260.1">
    <property type="nucleotide sequence ID" value="NZ_VFPG01000001.1"/>
</dbReference>
<sequence>MRLPATSRLLAGWRLIRIPAILVVLYFALHPVLAALSARHGFGSPDGVGLGFLTVSAALVTLRIMLLVVVPAVLTYRVVAWAITRLMGRGTPIQ</sequence>
<gene>
    <name evidence="2" type="ORF">FB390_1488</name>
</gene>
<accession>A0A543F7R9</accession>
<comment type="caution">
    <text evidence="2">The sequence shown here is derived from an EMBL/GenBank/DDBJ whole genome shotgun (WGS) entry which is preliminary data.</text>
</comment>
<dbReference type="AlphaFoldDB" id="A0A543F7R9"/>
<keyword evidence="1" id="KW-1133">Transmembrane helix</keyword>
<evidence type="ECO:0000256" key="1">
    <source>
        <dbReference type="SAM" id="Phobius"/>
    </source>
</evidence>
<name>A0A543F7R9_9NOCA</name>
<proteinExistence type="predicted"/>
<keyword evidence="1" id="KW-0812">Transmembrane</keyword>
<keyword evidence="3" id="KW-1185">Reference proteome</keyword>